<dbReference type="InterPro" id="IPR003313">
    <property type="entry name" value="AraC-bd"/>
</dbReference>
<dbReference type="Pfam" id="PF02311">
    <property type="entry name" value="AraC_binding"/>
    <property type="match status" value="1"/>
</dbReference>
<comment type="caution">
    <text evidence="5">The sequence shown here is derived from an EMBL/GenBank/DDBJ whole genome shotgun (WGS) entry which is preliminary data.</text>
</comment>
<dbReference type="InterPro" id="IPR009057">
    <property type="entry name" value="Homeodomain-like_sf"/>
</dbReference>
<feature type="domain" description="HTH araC/xylS-type" evidence="4">
    <location>
        <begin position="193"/>
        <end position="291"/>
    </location>
</feature>
<proteinExistence type="predicted"/>
<dbReference type="AlphaFoldDB" id="A0A9D2DA81"/>
<evidence type="ECO:0000313" key="6">
    <source>
        <dbReference type="Proteomes" id="UP000824017"/>
    </source>
</evidence>
<dbReference type="Proteomes" id="UP000824017">
    <property type="component" value="Unassembled WGS sequence"/>
</dbReference>
<dbReference type="SMART" id="SM00342">
    <property type="entry name" value="HTH_ARAC"/>
    <property type="match status" value="1"/>
</dbReference>
<dbReference type="GO" id="GO:0003700">
    <property type="term" value="F:DNA-binding transcription factor activity"/>
    <property type="evidence" value="ECO:0007669"/>
    <property type="project" value="InterPro"/>
</dbReference>
<dbReference type="PROSITE" id="PS00041">
    <property type="entry name" value="HTH_ARAC_FAMILY_1"/>
    <property type="match status" value="1"/>
</dbReference>
<dbReference type="PANTHER" id="PTHR43280">
    <property type="entry name" value="ARAC-FAMILY TRANSCRIPTIONAL REGULATOR"/>
    <property type="match status" value="1"/>
</dbReference>
<protein>
    <submittedName>
        <fullName evidence="5">AraC family transcriptional regulator</fullName>
    </submittedName>
</protein>
<dbReference type="PANTHER" id="PTHR43280:SF2">
    <property type="entry name" value="HTH-TYPE TRANSCRIPTIONAL REGULATOR EXSA"/>
    <property type="match status" value="1"/>
</dbReference>
<keyword evidence="3" id="KW-0804">Transcription</keyword>
<dbReference type="SUPFAM" id="SSF51215">
    <property type="entry name" value="Regulatory protein AraC"/>
    <property type="match status" value="1"/>
</dbReference>
<keyword evidence="2" id="KW-0238">DNA-binding</keyword>
<name>A0A9D2DA81_9FIRM</name>
<evidence type="ECO:0000256" key="1">
    <source>
        <dbReference type="ARBA" id="ARBA00023015"/>
    </source>
</evidence>
<evidence type="ECO:0000313" key="5">
    <source>
        <dbReference type="EMBL" id="HIZ13316.1"/>
    </source>
</evidence>
<dbReference type="InterPro" id="IPR014710">
    <property type="entry name" value="RmlC-like_jellyroll"/>
</dbReference>
<dbReference type="InterPro" id="IPR018060">
    <property type="entry name" value="HTH_AraC"/>
</dbReference>
<reference evidence="5" key="1">
    <citation type="journal article" date="2021" name="PeerJ">
        <title>Extensive microbial diversity within the chicken gut microbiome revealed by metagenomics and culture.</title>
        <authorList>
            <person name="Gilroy R."/>
            <person name="Ravi A."/>
            <person name="Getino M."/>
            <person name="Pursley I."/>
            <person name="Horton D.L."/>
            <person name="Alikhan N.F."/>
            <person name="Baker D."/>
            <person name="Gharbi K."/>
            <person name="Hall N."/>
            <person name="Watson M."/>
            <person name="Adriaenssens E.M."/>
            <person name="Foster-Nyarko E."/>
            <person name="Jarju S."/>
            <person name="Secka A."/>
            <person name="Antonio M."/>
            <person name="Oren A."/>
            <person name="Chaudhuri R.R."/>
            <person name="La Ragione R."/>
            <person name="Hildebrand F."/>
            <person name="Pallen M.J."/>
        </authorList>
    </citation>
    <scope>NUCLEOTIDE SEQUENCE</scope>
    <source>
        <strain evidence="5">ChiGjej1B1-13045</strain>
    </source>
</reference>
<dbReference type="PROSITE" id="PS01124">
    <property type="entry name" value="HTH_ARAC_FAMILY_2"/>
    <property type="match status" value="1"/>
</dbReference>
<organism evidence="5 6">
    <name type="scientific">Candidatus Mediterraneibacter stercorigallinarum</name>
    <dbReference type="NCBI Taxonomy" id="2838686"/>
    <lineage>
        <taxon>Bacteria</taxon>
        <taxon>Bacillati</taxon>
        <taxon>Bacillota</taxon>
        <taxon>Clostridia</taxon>
        <taxon>Lachnospirales</taxon>
        <taxon>Lachnospiraceae</taxon>
        <taxon>Mediterraneibacter</taxon>
    </lineage>
</organism>
<dbReference type="SUPFAM" id="SSF46689">
    <property type="entry name" value="Homeodomain-like"/>
    <property type="match status" value="2"/>
</dbReference>
<dbReference type="Pfam" id="PF12833">
    <property type="entry name" value="HTH_18"/>
    <property type="match status" value="1"/>
</dbReference>
<evidence type="ECO:0000259" key="4">
    <source>
        <dbReference type="PROSITE" id="PS01124"/>
    </source>
</evidence>
<dbReference type="InterPro" id="IPR037923">
    <property type="entry name" value="HTH-like"/>
</dbReference>
<dbReference type="Gene3D" id="1.10.10.60">
    <property type="entry name" value="Homeodomain-like"/>
    <property type="match status" value="2"/>
</dbReference>
<dbReference type="PRINTS" id="PR00032">
    <property type="entry name" value="HTHARAC"/>
</dbReference>
<gene>
    <name evidence="5" type="ORF">H9817_05265</name>
</gene>
<dbReference type="InterPro" id="IPR018062">
    <property type="entry name" value="HTH_AraC-typ_CS"/>
</dbReference>
<sequence>MNISEYQNYHETKSHTTADFPYNTYLCSIPRDFPGVPLHWHSEAELIVIKKGRGIVSSDFQKKAVTSGDIVLIRPGQLHSIEQDANHVMEYENIIFKPDLLISGKDDLCAIQFITPLMEGQIPSVTYLTSALSWYQPASECIRQIDLLCATRPDGYQLAIKGHLFQFFFLLISNRQKKETASASQTKSLEKMKTILKYVEEHYAEHITIDNMAALTYYSKSHFMKFFKAHMGVGFIEYLNDYRLTMSERLLRSSDAPVIEIAELSGFDNLSYFNRIFKRKYGQSPGRWRYMQVPESKTEV</sequence>
<accession>A0A9D2DA81</accession>
<dbReference type="InterPro" id="IPR020449">
    <property type="entry name" value="Tscrpt_reg_AraC-type_HTH"/>
</dbReference>
<dbReference type="GO" id="GO:0043565">
    <property type="term" value="F:sequence-specific DNA binding"/>
    <property type="evidence" value="ECO:0007669"/>
    <property type="project" value="InterPro"/>
</dbReference>
<dbReference type="Gene3D" id="2.60.120.10">
    <property type="entry name" value="Jelly Rolls"/>
    <property type="match status" value="1"/>
</dbReference>
<dbReference type="EMBL" id="DXCD01000133">
    <property type="protein sequence ID" value="HIZ13316.1"/>
    <property type="molecule type" value="Genomic_DNA"/>
</dbReference>
<evidence type="ECO:0000256" key="2">
    <source>
        <dbReference type="ARBA" id="ARBA00023125"/>
    </source>
</evidence>
<evidence type="ECO:0000256" key="3">
    <source>
        <dbReference type="ARBA" id="ARBA00023163"/>
    </source>
</evidence>
<keyword evidence="1" id="KW-0805">Transcription regulation</keyword>
<reference evidence="5" key="2">
    <citation type="submission" date="2021-04" db="EMBL/GenBank/DDBJ databases">
        <authorList>
            <person name="Gilroy R."/>
        </authorList>
    </citation>
    <scope>NUCLEOTIDE SEQUENCE</scope>
    <source>
        <strain evidence="5">ChiGjej1B1-13045</strain>
    </source>
</reference>